<sequence length="493" mass="55549">MEAYNKLRVQRFTRSPVVSKHGKGKYVGLEVKGPWTTSSGPRELKQQRAQVQNAFRSVSGFSTTSPGEGRRATSSRYKMSAPCSIAPYLPGRGRLGIKKPSGLDNLNVSQVVLGGRRGKCTTGVEHVDQSKRRKLDDFAENLVQEAKNVCKNLIFTMWNTCFIDDNDEYNENRRSDGKWVGSRSQLNGSYSDHRSYNGTYLLTRENFFVMPRLFVFLDWIWPHIHVSSGCFGILISPFSGARWHREEVVSFGHVVSCVNPEVVRKTDKTRGKAITENLSVIHAFDGESFERWYINQEPRKRCHQILHEEARKGAHVVKDDFSREDAARPFLLGRTRRRGGGELFLASDLNMEAYNKLRVQRFSSNFTPNRVQSIAARSPVVSKHGKGKYVGLEVKGPWTTSSGPRELKQQRAQVQNAFRSVSGFSTTSPGEGRRATSSRYKMSAPCSIAPYLPGRGRLGIKKPSGLGQWPALHMAGALAYHLPKWESGRHNLW</sequence>
<name>A0A1D6E8C4_MAIZE</name>
<gene>
    <name evidence="1" type="ORF">ZEAMMB73_Zm00001d003278</name>
</gene>
<dbReference type="IntAct" id="A0A1D6E8C4">
    <property type="interactions" value="8"/>
</dbReference>
<dbReference type="EMBL" id="CM007648">
    <property type="protein sequence ID" value="ONM16670.1"/>
    <property type="molecule type" value="Genomic_DNA"/>
</dbReference>
<reference evidence="1" key="1">
    <citation type="submission" date="2015-12" db="EMBL/GenBank/DDBJ databases">
        <title>Update maize B73 reference genome by single molecule sequencing technologies.</title>
        <authorList>
            <consortium name="Maize Genome Sequencing Project"/>
            <person name="Ware D."/>
        </authorList>
    </citation>
    <scope>NUCLEOTIDE SEQUENCE [LARGE SCALE GENOMIC DNA]</scope>
    <source>
        <tissue evidence="1">Seedling</tissue>
    </source>
</reference>
<organism evidence="1">
    <name type="scientific">Zea mays</name>
    <name type="common">Maize</name>
    <dbReference type="NCBI Taxonomy" id="4577"/>
    <lineage>
        <taxon>Eukaryota</taxon>
        <taxon>Viridiplantae</taxon>
        <taxon>Streptophyta</taxon>
        <taxon>Embryophyta</taxon>
        <taxon>Tracheophyta</taxon>
        <taxon>Spermatophyta</taxon>
        <taxon>Magnoliopsida</taxon>
        <taxon>Liliopsida</taxon>
        <taxon>Poales</taxon>
        <taxon>Poaceae</taxon>
        <taxon>PACMAD clade</taxon>
        <taxon>Panicoideae</taxon>
        <taxon>Andropogonodae</taxon>
        <taxon>Andropogoneae</taxon>
        <taxon>Tripsacinae</taxon>
        <taxon>Zea</taxon>
    </lineage>
</organism>
<evidence type="ECO:0000313" key="1">
    <source>
        <dbReference type="EMBL" id="ONM16670.1"/>
    </source>
</evidence>
<dbReference type="InParanoid" id="A0A1D6E8C4"/>
<accession>A0A1D6E8C4</accession>
<dbReference type="SMR" id="A0A1D6E8C4"/>
<proteinExistence type="predicted"/>
<protein>
    <submittedName>
        <fullName evidence="1">Uncharacterized protein</fullName>
    </submittedName>
</protein>
<dbReference type="AlphaFoldDB" id="A0A1D6E8C4"/>